<proteinExistence type="predicted"/>
<sequence length="143" mass="16371">MDQDNKPKVDPGWNDPPMLNYNPSNPPPKSRIGNKRVAFPLNGTISPASATPELHPSAPPLPVPDFTNEHTKEHLEKLFSSDKSRKNFHQIWDSDLPDEFKKSLRLMAECLVKNNRLGAEIHKQELLTVHKKLCENWLKDVKF</sequence>
<feature type="region of interest" description="Disordered" evidence="1">
    <location>
        <begin position="1"/>
        <end position="74"/>
    </location>
</feature>
<reference evidence="2" key="1">
    <citation type="submission" date="2022-01" db="EMBL/GenBank/DDBJ databases">
        <authorList>
            <person name="King R."/>
        </authorList>
    </citation>
    <scope>NUCLEOTIDE SEQUENCE</scope>
</reference>
<name>A0A9P0CHC3_9CUCU</name>
<gene>
    <name evidence="2" type="ORF">PSYICH_LOCUS4260</name>
</gene>
<keyword evidence="3" id="KW-1185">Reference proteome</keyword>
<accession>A0A9P0CHC3</accession>
<evidence type="ECO:0000313" key="3">
    <source>
        <dbReference type="Proteomes" id="UP001153636"/>
    </source>
</evidence>
<evidence type="ECO:0000256" key="1">
    <source>
        <dbReference type="SAM" id="MobiDB-lite"/>
    </source>
</evidence>
<dbReference type="AlphaFoldDB" id="A0A9P0CHC3"/>
<dbReference type="Proteomes" id="UP001153636">
    <property type="component" value="Chromosome 14"/>
</dbReference>
<evidence type="ECO:0000313" key="2">
    <source>
        <dbReference type="EMBL" id="CAH1103467.1"/>
    </source>
</evidence>
<dbReference type="OrthoDB" id="5982138at2759"/>
<dbReference type="EMBL" id="OV651826">
    <property type="protein sequence ID" value="CAH1103467.1"/>
    <property type="molecule type" value="Genomic_DNA"/>
</dbReference>
<protein>
    <submittedName>
        <fullName evidence="2">Uncharacterized protein</fullName>
    </submittedName>
</protein>
<organism evidence="2 3">
    <name type="scientific">Psylliodes chrysocephalus</name>
    <dbReference type="NCBI Taxonomy" id="3402493"/>
    <lineage>
        <taxon>Eukaryota</taxon>
        <taxon>Metazoa</taxon>
        <taxon>Ecdysozoa</taxon>
        <taxon>Arthropoda</taxon>
        <taxon>Hexapoda</taxon>
        <taxon>Insecta</taxon>
        <taxon>Pterygota</taxon>
        <taxon>Neoptera</taxon>
        <taxon>Endopterygota</taxon>
        <taxon>Coleoptera</taxon>
        <taxon>Polyphaga</taxon>
        <taxon>Cucujiformia</taxon>
        <taxon>Chrysomeloidea</taxon>
        <taxon>Chrysomelidae</taxon>
        <taxon>Galerucinae</taxon>
        <taxon>Alticini</taxon>
        <taxon>Psylliodes</taxon>
    </lineage>
</organism>